<feature type="compositionally biased region" description="Low complexity" evidence="1">
    <location>
        <begin position="110"/>
        <end position="125"/>
    </location>
</feature>
<keyword evidence="3" id="KW-1185">Reference proteome</keyword>
<proteinExistence type="predicted"/>
<evidence type="ECO:0000313" key="3">
    <source>
        <dbReference type="Proteomes" id="UP000784294"/>
    </source>
</evidence>
<dbReference type="Proteomes" id="UP000784294">
    <property type="component" value="Unassembled WGS sequence"/>
</dbReference>
<feature type="compositionally biased region" description="Polar residues" evidence="1">
    <location>
        <begin position="126"/>
        <end position="135"/>
    </location>
</feature>
<sequence length="426" mass="47374">MVASLLGTAAVYEYCALILQCIQSPALMKQVTTKVMEYFKNLAFTHYQHNHAHQRHPQYQQQHFQRADPSSTYGISRFDLASIAEQVPICNYNTDQAYCKNPYFSNSSHYYSSPASSQQHPQQKSMNHTSQGHSCSIPSSYWPHITQDITTANNSMLPISLEGYQTSQSSILGPSSLDPQPVVSLSSFPNVFSTSTVESGNSPNYTSLLQSSVPPQVSLDNLNSLSSHTSLWQQQQQFTSFAHPGGHQLSNFVQQHQAQPYVSGMHSAPPSANFMGHWSNDCSTQPADSPFVSFMASNPGTTGVCMQTDIRQGINQHSPSQPVIDTRVSSIPLLSPSSQPQPPQSQTSMPSMSAQAHNLLIPNRQQTVGSHFISSQQPFYIIHQQQQYSDMPISVNMPHTYNNQAYLHHHPGREIVERLVNRTHCL</sequence>
<organism evidence="2 3">
    <name type="scientific">Protopolystoma xenopodis</name>
    <dbReference type="NCBI Taxonomy" id="117903"/>
    <lineage>
        <taxon>Eukaryota</taxon>
        <taxon>Metazoa</taxon>
        <taxon>Spiralia</taxon>
        <taxon>Lophotrochozoa</taxon>
        <taxon>Platyhelminthes</taxon>
        <taxon>Monogenea</taxon>
        <taxon>Polyopisthocotylea</taxon>
        <taxon>Polystomatidea</taxon>
        <taxon>Polystomatidae</taxon>
        <taxon>Protopolystoma</taxon>
    </lineage>
</organism>
<feature type="region of interest" description="Disordered" evidence="1">
    <location>
        <begin position="110"/>
        <end position="135"/>
    </location>
</feature>
<dbReference type="EMBL" id="CAAALY010007993">
    <property type="protein sequence ID" value="VEL10083.1"/>
    <property type="molecule type" value="Genomic_DNA"/>
</dbReference>
<comment type="caution">
    <text evidence="2">The sequence shown here is derived from an EMBL/GenBank/DDBJ whole genome shotgun (WGS) entry which is preliminary data.</text>
</comment>
<evidence type="ECO:0000313" key="2">
    <source>
        <dbReference type="EMBL" id="VEL10083.1"/>
    </source>
</evidence>
<dbReference type="OrthoDB" id="10013584at2759"/>
<feature type="region of interest" description="Disordered" evidence="1">
    <location>
        <begin position="331"/>
        <end position="353"/>
    </location>
</feature>
<name>A0A448WEV7_9PLAT</name>
<protein>
    <submittedName>
        <fullName evidence="2">Uncharacterized protein</fullName>
    </submittedName>
</protein>
<gene>
    <name evidence="2" type="ORF">PXEA_LOCUS3523</name>
</gene>
<accession>A0A448WEV7</accession>
<evidence type="ECO:0000256" key="1">
    <source>
        <dbReference type="SAM" id="MobiDB-lite"/>
    </source>
</evidence>
<dbReference type="AlphaFoldDB" id="A0A448WEV7"/>
<reference evidence="2" key="1">
    <citation type="submission" date="2018-11" db="EMBL/GenBank/DDBJ databases">
        <authorList>
            <consortium name="Pathogen Informatics"/>
        </authorList>
    </citation>
    <scope>NUCLEOTIDE SEQUENCE</scope>
</reference>